<name>A0A6P2DGQ1_9BACT</name>
<dbReference type="RefSeq" id="WP_162671734.1">
    <property type="nucleotide sequence ID" value="NZ_LR593886.1"/>
</dbReference>
<dbReference type="Proteomes" id="UP000464178">
    <property type="component" value="Chromosome"/>
</dbReference>
<organism evidence="1 2">
    <name type="scientific">Gemmata massiliana</name>
    <dbReference type="NCBI Taxonomy" id="1210884"/>
    <lineage>
        <taxon>Bacteria</taxon>
        <taxon>Pseudomonadati</taxon>
        <taxon>Planctomycetota</taxon>
        <taxon>Planctomycetia</taxon>
        <taxon>Gemmatales</taxon>
        <taxon>Gemmataceae</taxon>
        <taxon>Gemmata</taxon>
    </lineage>
</organism>
<evidence type="ECO:0000313" key="1">
    <source>
        <dbReference type="EMBL" id="VTR98915.1"/>
    </source>
</evidence>
<reference evidence="1 2" key="1">
    <citation type="submission" date="2019-05" db="EMBL/GenBank/DDBJ databases">
        <authorList>
            <consortium name="Science for Life Laboratories"/>
        </authorList>
    </citation>
    <scope>NUCLEOTIDE SEQUENCE [LARGE SCALE GENOMIC DNA]</scope>
    <source>
        <strain evidence="1">Soil9</strain>
    </source>
</reference>
<dbReference type="KEGG" id="gms:SOIL9_01150"/>
<dbReference type="AlphaFoldDB" id="A0A6P2DGQ1"/>
<proteinExistence type="predicted"/>
<protein>
    <submittedName>
        <fullName evidence="1">Uncharacterized protein</fullName>
    </submittedName>
</protein>
<keyword evidence="2" id="KW-1185">Reference proteome</keyword>
<sequence>MTRCNKTKRQSRDHLIIAEHQLRLHAAEWVGSIRTLIKALTAEVEAAHDAAKEGTLLARVLDPTTLNDVYIALDEADTAALNLNTIGYELPVPNLLAARDRICGHLPALAIAATKGAS</sequence>
<evidence type="ECO:0000313" key="2">
    <source>
        <dbReference type="Proteomes" id="UP000464178"/>
    </source>
</evidence>
<accession>A0A6P2DGQ1</accession>
<gene>
    <name evidence="1" type="ORF">SOIL9_01150</name>
</gene>
<dbReference type="EMBL" id="LR593886">
    <property type="protein sequence ID" value="VTR98915.1"/>
    <property type="molecule type" value="Genomic_DNA"/>
</dbReference>